<organism evidence="1 2">
    <name type="scientific">Papaver atlanticum</name>
    <dbReference type="NCBI Taxonomy" id="357466"/>
    <lineage>
        <taxon>Eukaryota</taxon>
        <taxon>Viridiplantae</taxon>
        <taxon>Streptophyta</taxon>
        <taxon>Embryophyta</taxon>
        <taxon>Tracheophyta</taxon>
        <taxon>Spermatophyta</taxon>
        <taxon>Magnoliopsida</taxon>
        <taxon>Ranunculales</taxon>
        <taxon>Papaveraceae</taxon>
        <taxon>Papaveroideae</taxon>
        <taxon>Papaver</taxon>
    </lineage>
</organism>
<dbReference type="AlphaFoldDB" id="A0AAD4T1B4"/>
<dbReference type="EMBL" id="JAJJMB010006318">
    <property type="protein sequence ID" value="KAI3935068.1"/>
    <property type="molecule type" value="Genomic_DNA"/>
</dbReference>
<protein>
    <submittedName>
        <fullName evidence="1">Uncharacterized protein</fullName>
    </submittedName>
</protein>
<proteinExistence type="predicted"/>
<dbReference type="Proteomes" id="UP001202328">
    <property type="component" value="Unassembled WGS sequence"/>
</dbReference>
<keyword evidence="2" id="KW-1185">Reference proteome</keyword>
<name>A0AAD4T1B4_9MAGN</name>
<evidence type="ECO:0000313" key="1">
    <source>
        <dbReference type="EMBL" id="KAI3935068.1"/>
    </source>
</evidence>
<comment type="caution">
    <text evidence="1">The sequence shown here is derived from an EMBL/GenBank/DDBJ whole genome shotgun (WGS) entry which is preliminary data.</text>
</comment>
<sequence>MKVRLESLFKLFSYHIICSSYYCLTSSTKFGDAELDFLCIGSSEAIVKFGFTCFIVVDERGREDAIEAIVIRIFCVAGTWAGNEKTHLQTSGWWFHIIEEFIVLCKVIQGGWGWTVSRWDQCWTWYLSACLFESMMVLRFFSLVIRSDYT</sequence>
<reference evidence="1" key="1">
    <citation type="submission" date="2022-04" db="EMBL/GenBank/DDBJ databases">
        <title>A functionally conserved STORR gene fusion in Papaver species that diverged 16.8 million years ago.</title>
        <authorList>
            <person name="Catania T."/>
        </authorList>
    </citation>
    <scope>NUCLEOTIDE SEQUENCE</scope>
    <source>
        <strain evidence="1">S-188037</strain>
    </source>
</reference>
<evidence type="ECO:0000313" key="2">
    <source>
        <dbReference type="Proteomes" id="UP001202328"/>
    </source>
</evidence>
<gene>
    <name evidence="1" type="ORF">MKW98_009987</name>
</gene>
<accession>A0AAD4T1B4</accession>